<dbReference type="InterPro" id="IPR011990">
    <property type="entry name" value="TPR-like_helical_dom_sf"/>
</dbReference>
<dbReference type="OMA" id="FWQNLGE"/>
<sequence>MTVPESSVAPQALPKKAKGSQKSTKSLKAQSLLAKYAPYFSNATDDSLQLRSTAARGRHVVAAKDLAPGSVLHEEAAYTHIVRRGHVADICTFCLNQFKTLINPAARLLLGQNVPVTRVSVPCKVGKCGELTNYCSEECRLADEERHSLECEVVGALERVAIATNSEWDLLRILVAVLAKKALETKHGVSDGDPGVLDSRIATWSAVCDIPNSRELKVRLEKDWIDQCSKAAKFLHELLPASMRLPPSELMDLACRIQSIVQLFPSPLRPPPEGQPPQTDLREAVYAVFPVTMLWFAHSCNANAIMANKEELPVPTIVATPSSYPRLVVRSIRQIPANTEVAISFVDTFLPRAERRIEIFCLRNMWCECQRCKPPIKLSADRFLNGIVCLNCNDGVYAIEEDAKASLERLLKSVQEEKDRLKEEAKKSASEKDVGSNESQTGNGTSENVNGRVATENGNGNVNGDGGANGHSEVAETEGAKPNGNGTADSSDANANGVTDIVPEEPPAPITLAKALEDAAEPRSSCTTCGHEIPTSWLNTFQQILQGEQQRLAQLLQQAQTPSGVTITAIVRPSVEAFLTKNVSDSFRTATPAQNTSKALAKLKLADTDSWTEAEALGRMKLHPSANMVVATRIPLLNLIISDEEWQAAYFTTKEIISAMERSGAIPTDHPEMGDFHLYLADNALRVSQMHSGKAGKLYEREAREAYRRCFEIRRRCFGDDHSKTIEVKRRLGMKV</sequence>
<dbReference type="EMBL" id="KQ965792">
    <property type="protein sequence ID" value="KXS11984.1"/>
    <property type="molecule type" value="Genomic_DNA"/>
</dbReference>
<dbReference type="PANTHER" id="PTHR12197">
    <property type="entry name" value="HISTONE-LYSINE N-METHYLTRANSFERASE SMYD"/>
    <property type="match status" value="1"/>
</dbReference>
<dbReference type="PANTHER" id="PTHR12197:SF282">
    <property type="entry name" value="SET DOMAIN-CONTAINING PROTEIN"/>
    <property type="match status" value="1"/>
</dbReference>
<evidence type="ECO:0008006" key="4">
    <source>
        <dbReference type="Google" id="ProtNLM"/>
    </source>
</evidence>
<evidence type="ECO:0000256" key="1">
    <source>
        <dbReference type="SAM" id="MobiDB-lite"/>
    </source>
</evidence>
<dbReference type="Gene3D" id="6.10.140.2220">
    <property type="match status" value="1"/>
</dbReference>
<protein>
    <recommendedName>
        <fullName evidence="4">SET domain-containing protein</fullName>
    </recommendedName>
</protein>
<feature type="region of interest" description="Disordered" evidence="1">
    <location>
        <begin position="421"/>
        <end position="505"/>
    </location>
</feature>
<gene>
    <name evidence="2" type="ORF">M427DRAFT_59854</name>
</gene>
<name>A0A139A5F6_GONPJ</name>
<feature type="compositionally biased region" description="Basic and acidic residues" evidence="1">
    <location>
        <begin position="421"/>
        <end position="435"/>
    </location>
</feature>
<dbReference type="Gene3D" id="2.170.270.10">
    <property type="entry name" value="SET domain"/>
    <property type="match status" value="1"/>
</dbReference>
<evidence type="ECO:0000313" key="3">
    <source>
        <dbReference type="Proteomes" id="UP000070544"/>
    </source>
</evidence>
<dbReference type="CDD" id="cd20071">
    <property type="entry name" value="SET_SMYD"/>
    <property type="match status" value="1"/>
</dbReference>
<dbReference type="Proteomes" id="UP000070544">
    <property type="component" value="Unassembled WGS sequence"/>
</dbReference>
<keyword evidence="3" id="KW-1185">Reference proteome</keyword>
<evidence type="ECO:0000313" key="2">
    <source>
        <dbReference type="EMBL" id="KXS11984.1"/>
    </source>
</evidence>
<proteinExistence type="predicted"/>
<dbReference type="OrthoDB" id="265717at2759"/>
<dbReference type="SUPFAM" id="SSF82199">
    <property type="entry name" value="SET domain"/>
    <property type="match status" value="1"/>
</dbReference>
<accession>A0A139A5F6</accession>
<dbReference type="STRING" id="1344416.A0A139A5F6"/>
<dbReference type="Gene3D" id="1.10.220.160">
    <property type="match status" value="1"/>
</dbReference>
<dbReference type="InterPro" id="IPR046341">
    <property type="entry name" value="SET_dom_sf"/>
</dbReference>
<feature type="compositionally biased region" description="Polar residues" evidence="1">
    <location>
        <begin position="484"/>
        <end position="497"/>
    </location>
</feature>
<dbReference type="Gene3D" id="1.25.40.10">
    <property type="entry name" value="Tetratricopeptide repeat domain"/>
    <property type="match status" value="1"/>
</dbReference>
<feature type="compositionally biased region" description="Polar residues" evidence="1">
    <location>
        <begin position="436"/>
        <end position="449"/>
    </location>
</feature>
<reference evidence="2 3" key="1">
    <citation type="journal article" date="2015" name="Genome Biol. Evol.">
        <title>Phylogenomic analyses indicate that early fungi evolved digesting cell walls of algal ancestors of land plants.</title>
        <authorList>
            <person name="Chang Y."/>
            <person name="Wang S."/>
            <person name="Sekimoto S."/>
            <person name="Aerts A.L."/>
            <person name="Choi C."/>
            <person name="Clum A."/>
            <person name="LaButti K.M."/>
            <person name="Lindquist E.A."/>
            <person name="Yee Ngan C."/>
            <person name="Ohm R.A."/>
            <person name="Salamov A.A."/>
            <person name="Grigoriev I.V."/>
            <person name="Spatafora J.W."/>
            <person name="Berbee M.L."/>
        </authorList>
    </citation>
    <scope>NUCLEOTIDE SEQUENCE [LARGE SCALE GENOMIC DNA]</scope>
    <source>
        <strain evidence="2 3">JEL478</strain>
    </source>
</reference>
<dbReference type="InterPro" id="IPR050869">
    <property type="entry name" value="H3K4_H4K5_MeTrfase"/>
</dbReference>
<organism evidence="2 3">
    <name type="scientific">Gonapodya prolifera (strain JEL478)</name>
    <name type="common">Monoblepharis prolifera</name>
    <dbReference type="NCBI Taxonomy" id="1344416"/>
    <lineage>
        <taxon>Eukaryota</taxon>
        <taxon>Fungi</taxon>
        <taxon>Fungi incertae sedis</taxon>
        <taxon>Chytridiomycota</taxon>
        <taxon>Chytridiomycota incertae sedis</taxon>
        <taxon>Monoblepharidomycetes</taxon>
        <taxon>Monoblepharidales</taxon>
        <taxon>Gonapodyaceae</taxon>
        <taxon>Gonapodya</taxon>
    </lineage>
</organism>
<dbReference type="AlphaFoldDB" id="A0A139A5F6"/>
<feature type="region of interest" description="Disordered" evidence="1">
    <location>
        <begin position="1"/>
        <end position="24"/>
    </location>
</feature>